<gene>
    <name evidence="3" type="primary">NGDN</name>
    <name evidence="3" type="ORF">TNIN_145721</name>
</gene>
<evidence type="ECO:0000313" key="3">
    <source>
        <dbReference type="EMBL" id="GFY36969.1"/>
    </source>
</evidence>
<evidence type="ECO:0000256" key="1">
    <source>
        <dbReference type="ARBA" id="ARBA00010979"/>
    </source>
</evidence>
<protein>
    <submittedName>
        <fullName evidence="3">Neuroguidin</fullName>
    </submittedName>
</protein>
<dbReference type="GO" id="GO:0000462">
    <property type="term" value="P:maturation of SSU-rRNA from tricistronic rRNA transcript (SSU-rRNA, 5.8S rRNA, LSU-rRNA)"/>
    <property type="evidence" value="ECO:0007669"/>
    <property type="project" value="TreeGrafter"/>
</dbReference>
<feature type="compositionally biased region" description="Basic residues" evidence="2">
    <location>
        <begin position="277"/>
        <end position="301"/>
    </location>
</feature>
<dbReference type="OrthoDB" id="203440at2759"/>
<proteinExistence type="inferred from homology"/>
<evidence type="ECO:0000256" key="2">
    <source>
        <dbReference type="SAM" id="MobiDB-lite"/>
    </source>
</evidence>
<dbReference type="Pfam" id="PF04000">
    <property type="entry name" value="Sas10_Utp3"/>
    <property type="match status" value="1"/>
</dbReference>
<reference evidence="3" key="1">
    <citation type="submission" date="2020-08" db="EMBL/GenBank/DDBJ databases">
        <title>Multicomponent nature underlies the extraordinary mechanical properties of spider dragline silk.</title>
        <authorList>
            <person name="Kono N."/>
            <person name="Nakamura H."/>
            <person name="Mori M."/>
            <person name="Yoshida Y."/>
            <person name="Ohtoshi R."/>
            <person name="Malay A.D."/>
            <person name="Moran D.A.P."/>
            <person name="Tomita M."/>
            <person name="Numata K."/>
            <person name="Arakawa K."/>
        </authorList>
    </citation>
    <scope>NUCLEOTIDE SEQUENCE</scope>
</reference>
<dbReference type="AlphaFoldDB" id="A0A8X6WL02"/>
<dbReference type="PANTHER" id="PTHR13237">
    <property type="entry name" value="SOMETHING ABOUT SILENCING PROTEIN 10-RELATED"/>
    <property type="match status" value="1"/>
</dbReference>
<dbReference type="GO" id="GO:0032040">
    <property type="term" value="C:small-subunit processome"/>
    <property type="evidence" value="ECO:0007669"/>
    <property type="project" value="TreeGrafter"/>
</dbReference>
<evidence type="ECO:0000313" key="4">
    <source>
        <dbReference type="Proteomes" id="UP000886998"/>
    </source>
</evidence>
<organism evidence="3 4">
    <name type="scientific">Trichonephila inaurata madagascariensis</name>
    <dbReference type="NCBI Taxonomy" id="2747483"/>
    <lineage>
        <taxon>Eukaryota</taxon>
        <taxon>Metazoa</taxon>
        <taxon>Ecdysozoa</taxon>
        <taxon>Arthropoda</taxon>
        <taxon>Chelicerata</taxon>
        <taxon>Arachnida</taxon>
        <taxon>Araneae</taxon>
        <taxon>Araneomorphae</taxon>
        <taxon>Entelegynae</taxon>
        <taxon>Araneoidea</taxon>
        <taxon>Nephilidae</taxon>
        <taxon>Trichonephila</taxon>
        <taxon>Trichonephila inaurata</taxon>
    </lineage>
</organism>
<keyword evidence="4" id="KW-1185">Reference proteome</keyword>
<dbReference type="Proteomes" id="UP000886998">
    <property type="component" value="Unassembled WGS sequence"/>
</dbReference>
<comment type="caution">
    <text evidence="3">The sequence shown here is derived from an EMBL/GenBank/DDBJ whole genome shotgun (WGS) entry which is preliminary data.</text>
</comment>
<dbReference type="PANTHER" id="PTHR13237:SF9">
    <property type="entry name" value="NEUROGUIDIN"/>
    <property type="match status" value="1"/>
</dbReference>
<accession>A0A8X6WL02</accession>
<comment type="similarity">
    <text evidence="1">Belongs to the SAS10 family.</text>
</comment>
<name>A0A8X6WL02_9ARAC</name>
<dbReference type="InterPro" id="IPR007146">
    <property type="entry name" value="Sas10/Utp3/C1D"/>
</dbReference>
<sequence length="301" mass="34987">MSDHGQTENISNEDVEETLKLLGEIPALASNVSATLQNVLKKIQNNKLPTEKGLSFLDLKNHTFLNYATNLTYLIQHKLSGKKIENHPAIERIVESRTVFEKMKPIHEKLKYQIDKSSTISGATDMSNPLRFKANPDRLEAQEEKEEKQQDVKTESNVYAPPKISATYFEEDTLEDRKKRILEKAKKKALSSSVMHELRKEFDTGPEEMKETINPYKEKLHETLKERIRYEEDYMTRLPMTKRDKCLSQQLMTVTNFDTKFDDISALERDTGDVTVKRRSRGRKDKFAKKHGKKKGIKRKR</sequence>
<dbReference type="EMBL" id="BMAV01000022">
    <property type="protein sequence ID" value="GFY36969.1"/>
    <property type="molecule type" value="Genomic_DNA"/>
</dbReference>
<feature type="region of interest" description="Disordered" evidence="2">
    <location>
        <begin position="271"/>
        <end position="301"/>
    </location>
</feature>